<accession>A0A1J4TVS3</accession>
<organism evidence="2 3">
    <name type="scientific">Candidatus Kuenenbacteria bacterium CG1_02_38_13</name>
    <dbReference type="NCBI Taxonomy" id="1805235"/>
    <lineage>
        <taxon>Bacteria</taxon>
        <taxon>Candidatus Kueneniibacteriota</taxon>
    </lineage>
</organism>
<dbReference type="AlphaFoldDB" id="A0A1J4TVS3"/>
<evidence type="ECO:0000313" key="2">
    <source>
        <dbReference type="EMBL" id="OIO16412.1"/>
    </source>
</evidence>
<dbReference type="EMBL" id="MNVB01000062">
    <property type="protein sequence ID" value="OIO16412.1"/>
    <property type="molecule type" value="Genomic_DNA"/>
</dbReference>
<reference evidence="2 3" key="1">
    <citation type="journal article" date="2016" name="Environ. Microbiol.">
        <title>Genomic resolution of a cold subsurface aquifer community provides metabolic insights for novel microbes adapted to high CO concentrations.</title>
        <authorList>
            <person name="Probst A.J."/>
            <person name="Castelle C.J."/>
            <person name="Singh A."/>
            <person name="Brown C.T."/>
            <person name="Anantharaman K."/>
            <person name="Sharon I."/>
            <person name="Hug L.A."/>
            <person name="Burstein D."/>
            <person name="Emerson J.B."/>
            <person name="Thomas B.C."/>
            <person name="Banfield J.F."/>
        </authorList>
    </citation>
    <scope>NUCLEOTIDE SEQUENCE [LARGE SCALE GENOMIC DNA]</scope>
    <source>
        <strain evidence="2">CG1_02_38_13</strain>
    </source>
</reference>
<comment type="caution">
    <text evidence="2">The sequence shown here is derived from an EMBL/GenBank/DDBJ whole genome shotgun (WGS) entry which is preliminary data.</text>
</comment>
<evidence type="ECO:0000256" key="1">
    <source>
        <dbReference type="SAM" id="Coils"/>
    </source>
</evidence>
<sequence>MGTIEPEAGYVPGATLEAAAEISGKITGEEKNRTLAEINFGEAEARVKSLENASPEAKSVAVSALELLQKHYENTIGRKNRRNEGRRKTIDKKKKKLVGLKDVGNEEQINRELKMHNAMTMMYDLHLKMPESLPGPKRSERLLGWIKEGKRLLETIWAEKVINTKAGKIERAKVAINKYKNLIDALELMIKHRKNYKETHGEGEKQRERDLQTELAKSKQKIDSLNNEFGRLITQVAPEASSIETKIKTGQVNADQAVELIKKKRNELFPDNNDLYTDTKDE</sequence>
<protein>
    <submittedName>
        <fullName evidence="2">Uncharacterized protein</fullName>
    </submittedName>
</protein>
<evidence type="ECO:0000313" key="3">
    <source>
        <dbReference type="Proteomes" id="UP000182465"/>
    </source>
</evidence>
<proteinExistence type="predicted"/>
<dbReference type="Proteomes" id="UP000182465">
    <property type="component" value="Unassembled WGS sequence"/>
</dbReference>
<keyword evidence="1" id="KW-0175">Coiled coil</keyword>
<name>A0A1J4TVS3_9BACT</name>
<gene>
    <name evidence="2" type="ORF">AUJ29_02880</name>
</gene>
<feature type="coiled-coil region" evidence="1">
    <location>
        <begin position="169"/>
        <end position="235"/>
    </location>
</feature>